<proteinExistence type="predicted"/>
<dbReference type="InterPro" id="IPR022500">
    <property type="entry name" value="PRTRC_ThiF"/>
</dbReference>
<comment type="caution">
    <text evidence="2">The sequence shown here is derived from an EMBL/GenBank/DDBJ whole genome shotgun (WGS) entry which is preliminary data.</text>
</comment>
<dbReference type="Proteomes" id="UP001308776">
    <property type="component" value="Unassembled WGS sequence"/>
</dbReference>
<dbReference type="InterPro" id="IPR045886">
    <property type="entry name" value="ThiF/MoeB/HesA"/>
</dbReference>
<dbReference type="Gene3D" id="3.40.50.720">
    <property type="entry name" value="NAD(P)-binding Rossmann-like Domain"/>
    <property type="match status" value="1"/>
</dbReference>
<evidence type="ECO:0000313" key="2">
    <source>
        <dbReference type="EMBL" id="MEB8514870.1"/>
    </source>
</evidence>
<accession>A0ABU6FVM9</accession>
<dbReference type="CDD" id="cd01483">
    <property type="entry name" value="E1_enzyme_family"/>
    <property type="match status" value="1"/>
</dbReference>
<evidence type="ECO:0000259" key="1">
    <source>
        <dbReference type="Pfam" id="PF00899"/>
    </source>
</evidence>
<feature type="domain" description="THIF-type NAD/FAD binding fold" evidence="1">
    <location>
        <begin position="17"/>
        <end position="202"/>
    </location>
</feature>
<keyword evidence="3" id="KW-1185">Reference proteome</keyword>
<name>A0ABU6FVM9_9PROT</name>
<dbReference type="SUPFAM" id="SSF69572">
    <property type="entry name" value="Activating enzymes of the ubiquitin-like proteins"/>
    <property type="match status" value="1"/>
</dbReference>
<dbReference type="EMBL" id="JAQGFR010000239">
    <property type="protein sequence ID" value="MEB8514870.1"/>
    <property type="molecule type" value="Genomic_DNA"/>
</dbReference>
<dbReference type="RefSeq" id="WP_064217912.1">
    <property type="nucleotide sequence ID" value="NZ_CP151687.1"/>
</dbReference>
<gene>
    <name evidence="2" type="ORF">OW717_12575</name>
</gene>
<dbReference type="PANTHER" id="PTHR10953">
    <property type="entry name" value="UBIQUITIN-ACTIVATING ENZYME E1"/>
    <property type="match status" value="1"/>
</dbReference>
<evidence type="ECO:0000313" key="3">
    <source>
        <dbReference type="Proteomes" id="UP001308776"/>
    </source>
</evidence>
<dbReference type="InterPro" id="IPR000594">
    <property type="entry name" value="ThiF_NAD_FAD-bd"/>
</dbReference>
<protein>
    <submittedName>
        <fullName evidence="2">PRTRC system ThiF family protein</fullName>
    </submittedName>
</protein>
<dbReference type="Pfam" id="PF00899">
    <property type="entry name" value="ThiF"/>
    <property type="match status" value="1"/>
</dbReference>
<organism evidence="2 3">
    <name type="scientific">Acidithiobacillus ferriphilus</name>
    <dbReference type="NCBI Taxonomy" id="1689834"/>
    <lineage>
        <taxon>Bacteria</taxon>
        <taxon>Pseudomonadati</taxon>
        <taxon>Pseudomonadota</taxon>
        <taxon>Acidithiobacillia</taxon>
        <taxon>Acidithiobacillales</taxon>
        <taxon>Acidithiobacillaceae</taxon>
        <taxon>Acidithiobacillus</taxon>
    </lineage>
</organism>
<dbReference type="InterPro" id="IPR035985">
    <property type="entry name" value="Ubiquitin-activating_enz"/>
</dbReference>
<dbReference type="NCBIfam" id="TIGR03736">
    <property type="entry name" value="PRTRC_ThiF"/>
    <property type="match status" value="1"/>
</dbReference>
<sequence>MSQTEHHSVLPMDRPLTIMIVGAGGNGAQMAAGLAQISVALKARGGHTLHVEIADDDRVSAANIGRQLFSPGDVGRPKADVIVERTNRFYGFSWESHVARITEATKLYADVVIAAVDSAKSRVGIEKATLDGLKENYRARTAYVLDVGNQTRFGQVVLGAFRKASGSITVDLPTVTMLYPELTDEDFNEQDQGPSCSLAEALQKQDLFINRDVTTPALHILWELLSKRRLSYHGVFTSLESLRRTPLPVDEDVWIRMNPKLKETFLRDTA</sequence>
<dbReference type="PANTHER" id="PTHR10953:SF247">
    <property type="entry name" value="SLL6053 PROTEIN"/>
    <property type="match status" value="1"/>
</dbReference>
<reference evidence="2 3" key="1">
    <citation type="submission" date="2022-11" db="EMBL/GenBank/DDBJ databases">
        <title>Comparative genomics analysis of Acidithiobacillus ferriphilus.</title>
        <authorList>
            <person name="Ma L."/>
        </authorList>
    </citation>
    <scope>NUCLEOTIDE SEQUENCE [LARGE SCALE GENOMIC DNA]</scope>
    <source>
        <strain evidence="2 3">DY15</strain>
    </source>
</reference>